<evidence type="ECO:0000259" key="4">
    <source>
        <dbReference type="SMART" id="SM00672"/>
    </source>
</evidence>
<gene>
    <name evidence="5" type="ORF">QBZ16_002887</name>
</gene>
<evidence type="ECO:0000256" key="1">
    <source>
        <dbReference type="ARBA" id="ARBA00010118"/>
    </source>
</evidence>
<organism evidence="5 6">
    <name type="scientific">Prototheca wickerhamii</name>
    <dbReference type="NCBI Taxonomy" id="3111"/>
    <lineage>
        <taxon>Eukaryota</taxon>
        <taxon>Viridiplantae</taxon>
        <taxon>Chlorophyta</taxon>
        <taxon>core chlorophytes</taxon>
        <taxon>Trebouxiophyceae</taxon>
        <taxon>Chlorellales</taxon>
        <taxon>Chlorellaceae</taxon>
        <taxon>Prototheca</taxon>
    </lineage>
</organism>
<evidence type="ECO:0000256" key="3">
    <source>
        <dbReference type="SAM" id="Phobius"/>
    </source>
</evidence>
<feature type="domain" description="Glycosyl transferase CAP10" evidence="4">
    <location>
        <begin position="181"/>
        <end position="392"/>
    </location>
</feature>
<evidence type="ECO:0000256" key="2">
    <source>
        <dbReference type="ARBA" id="ARBA00022679"/>
    </source>
</evidence>
<keyword evidence="3" id="KW-1133">Transmembrane helix</keyword>
<dbReference type="AlphaFoldDB" id="A0AAD9IK92"/>
<sequence length="539" mass="59580">MRQPGRAARAKSGRYGALILVCGAVALLTFAVHFWSAPIGSKVASISEKWRRRSSDPHDYVVPPSSAHAYLAGKLPAFTGRQAYHNNETHQSLLRQRTSQYIDWILKDLEPWHDSGISEDLIGYTAALGDICEGPMAHIQISHGALWVKQINTGNKTSEEVRNLYNTLLGVLDALSVFGQEIPDIDAVIHAGAAPCMRRKWRHGGPPQVLLSVSGSTRHFDVPLPHYSLWVDEQRTVLAPSGEPLVSWEDVAPLLRGKYANTSLLARVPRAQWRGEANDPAHPERGQLRRAFADCPRRLREESREREAALVDVDPARPVALEDVCDSRYALACGSLVVAFQPEYWEFWTRALRPGTHFAQLTNEEDHVCNQTVAAVAQMNALFGTVGASALKGPKEPTPTLAAAWEEIRADPGLEALLTNPSDDDVPAPGPDGAYAWGGKATPWEMAWAGYDFVHDNVRLEDAVLYTRDLFQAYARLQKHDVRPAHGAACLNGPRLLALLGGPRSALGRAVRAAHPWLEGYEGHCRQSEKYWNEIKKKI</sequence>
<comment type="similarity">
    <text evidence="1">Belongs to the glycosyltransferase 90 family.</text>
</comment>
<proteinExistence type="inferred from homology"/>
<dbReference type="Proteomes" id="UP001255856">
    <property type="component" value="Unassembled WGS sequence"/>
</dbReference>
<evidence type="ECO:0000313" key="5">
    <source>
        <dbReference type="EMBL" id="KAK2079196.1"/>
    </source>
</evidence>
<keyword evidence="2" id="KW-0808">Transferase</keyword>
<keyword evidence="3" id="KW-0812">Transmembrane</keyword>
<comment type="caution">
    <text evidence="5">The sequence shown here is derived from an EMBL/GenBank/DDBJ whole genome shotgun (WGS) entry which is preliminary data.</text>
</comment>
<dbReference type="EMBL" id="JASFZW010000003">
    <property type="protein sequence ID" value="KAK2079196.1"/>
    <property type="molecule type" value="Genomic_DNA"/>
</dbReference>
<dbReference type="InterPro" id="IPR051091">
    <property type="entry name" value="O-Glucosyltr/Glycosyltrsf_90"/>
</dbReference>
<accession>A0AAD9IK92</accession>
<dbReference type="GO" id="GO:0016740">
    <property type="term" value="F:transferase activity"/>
    <property type="evidence" value="ECO:0007669"/>
    <property type="project" value="UniProtKB-KW"/>
</dbReference>
<feature type="transmembrane region" description="Helical" evidence="3">
    <location>
        <begin position="12"/>
        <end position="35"/>
    </location>
</feature>
<dbReference type="PANTHER" id="PTHR12203">
    <property type="entry name" value="KDEL LYS-ASP-GLU-LEU CONTAINING - RELATED"/>
    <property type="match status" value="1"/>
</dbReference>
<dbReference type="SMART" id="SM00672">
    <property type="entry name" value="CAP10"/>
    <property type="match status" value="1"/>
</dbReference>
<dbReference type="InterPro" id="IPR006598">
    <property type="entry name" value="CAP10"/>
</dbReference>
<dbReference type="PANTHER" id="PTHR12203:SF35">
    <property type="entry name" value="PROTEIN O-GLUCOSYLTRANSFERASE 1"/>
    <property type="match status" value="1"/>
</dbReference>
<protein>
    <recommendedName>
        <fullName evidence="4">Glycosyl transferase CAP10 domain-containing protein</fullName>
    </recommendedName>
</protein>
<keyword evidence="6" id="KW-1185">Reference proteome</keyword>
<name>A0AAD9IK92_PROWI</name>
<dbReference type="Pfam" id="PF05686">
    <property type="entry name" value="Glyco_transf_90"/>
    <property type="match status" value="1"/>
</dbReference>
<keyword evidence="3" id="KW-0472">Membrane</keyword>
<evidence type="ECO:0000313" key="6">
    <source>
        <dbReference type="Proteomes" id="UP001255856"/>
    </source>
</evidence>
<reference evidence="5" key="1">
    <citation type="submission" date="2021-01" db="EMBL/GenBank/DDBJ databases">
        <authorList>
            <person name="Eckstrom K.M.E."/>
        </authorList>
    </citation>
    <scope>NUCLEOTIDE SEQUENCE</scope>
    <source>
        <strain evidence="5">UVCC 0001</strain>
    </source>
</reference>